<dbReference type="Pfam" id="PF03780">
    <property type="entry name" value="Asp23"/>
    <property type="match status" value="1"/>
</dbReference>
<keyword evidence="3" id="KW-1185">Reference proteome</keyword>
<reference evidence="2 3" key="1">
    <citation type="submission" date="2020-08" db="EMBL/GenBank/DDBJ databases">
        <title>Sequencing the genomes of 1000 actinobacteria strains.</title>
        <authorList>
            <person name="Klenk H.-P."/>
        </authorList>
    </citation>
    <scope>NUCLEOTIDE SEQUENCE [LARGE SCALE GENOMIC DNA]</scope>
    <source>
        <strain evidence="2 3">DSM 24823</strain>
    </source>
</reference>
<sequence>MTDGGTPLGLDPEDLDGHTIEELTDYLDAGRVPADPSIDGSPGCALALDALERLRSLTPDLIARDTEEEPEPDASWVQSILDGIAMDARAGRRIPLTPPDEHADLALTEGALRGIVRAAENAFPGILIGRCRIDGDLTVHDAEVALAVEVSVPFGTRIRQFADELRAEIAARIDAHTALRVTAIDITVQDISSGKVE</sequence>
<gene>
    <name evidence="2" type="ORF">HD600_001423</name>
</gene>
<dbReference type="RefSeq" id="WP_241731639.1">
    <property type="nucleotide sequence ID" value="NZ_BAAAPG010000001.1"/>
</dbReference>
<comment type="similarity">
    <text evidence="1">Belongs to the asp23 family.</text>
</comment>
<organism evidence="2 3">
    <name type="scientific">Microbacterium ginsengiterrae</name>
    <dbReference type="NCBI Taxonomy" id="546115"/>
    <lineage>
        <taxon>Bacteria</taxon>
        <taxon>Bacillati</taxon>
        <taxon>Actinomycetota</taxon>
        <taxon>Actinomycetes</taxon>
        <taxon>Micrococcales</taxon>
        <taxon>Microbacteriaceae</taxon>
        <taxon>Microbacterium</taxon>
    </lineage>
</organism>
<comment type="caution">
    <text evidence="2">The sequence shown here is derived from an EMBL/GenBank/DDBJ whole genome shotgun (WGS) entry which is preliminary data.</text>
</comment>
<dbReference type="Proteomes" id="UP000517712">
    <property type="component" value="Unassembled WGS sequence"/>
</dbReference>
<evidence type="ECO:0000313" key="3">
    <source>
        <dbReference type="Proteomes" id="UP000517712"/>
    </source>
</evidence>
<dbReference type="InterPro" id="IPR005531">
    <property type="entry name" value="Asp23"/>
</dbReference>
<accession>A0A7W9CCH5</accession>
<evidence type="ECO:0000313" key="2">
    <source>
        <dbReference type="EMBL" id="MBB5742926.1"/>
    </source>
</evidence>
<dbReference type="AlphaFoldDB" id="A0A7W9CCH5"/>
<protein>
    <submittedName>
        <fullName evidence="2">Putative alkaline shock family protein YloU</fullName>
    </submittedName>
</protein>
<evidence type="ECO:0000256" key="1">
    <source>
        <dbReference type="ARBA" id="ARBA00005721"/>
    </source>
</evidence>
<proteinExistence type="inferred from homology"/>
<dbReference type="EMBL" id="JACHMU010000001">
    <property type="protein sequence ID" value="MBB5742926.1"/>
    <property type="molecule type" value="Genomic_DNA"/>
</dbReference>
<name>A0A7W9CCH5_9MICO</name>